<keyword evidence="4" id="KW-1185">Reference proteome</keyword>
<comment type="caution">
    <text evidence="3">The sequence shown here is derived from an EMBL/GenBank/DDBJ whole genome shotgun (WGS) entry which is preliminary data.</text>
</comment>
<evidence type="ECO:0000313" key="4">
    <source>
        <dbReference type="Proteomes" id="UP000281431"/>
    </source>
</evidence>
<accession>A0A3N6MBW7</accession>
<organism evidence="3 4">
    <name type="scientific">Natrarchaeobius chitinivorans</name>
    <dbReference type="NCBI Taxonomy" id="1679083"/>
    <lineage>
        <taxon>Archaea</taxon>
        <taxon>Methanobacteriati</taxon>
        <taxon>Methanobacteriota</taxon>
        <taxon>Stenosarchaea group</taxon>
        <taxon>Halobacteria</taxon>
        <taxon>Halobacteriales</taxon>
        <taxon>Natrialbaceae</taxon>
        <taxon>Natrarchaeobius</taxon>
    </lineage>
</organism>
<dbReference type="Pfam" id="PF23955">
    <property type="entry name" value="DUF7284"/>
    <property type="match status" value="1"/>
</dbReference>
<dbReference type="EMBL" id="REFZ01000004">
    <property type="protein sequence ID" value="RQH01289.1"/>
    <property type="molecule type" value="Genomic_DNA"/>
</dbReference>
<evidence type="ECO:0000256" key="2">
    <source>
        <dbReference type="SAM" id="Phobius"/>
    </source>
</evidence>
<feature type="transmembrane region" description="Helical" evidence="2">
    <location>
        <begin position="31"/>
        <end position="54"/>
    </location>
</feature>
<dbReference type="Proteomes" id="UP000281431">
    <property type="component" value="Unassembled WGS sequence"/>
</dbReference>
<dbReference type="AlphaFoldDB" id="A0A3N6MBW7"/>
<protein>
    <submittedName>
        <fullName evidence="3">Uncharacterized protein</fullName>
    </submittedName>
</protein>
<keyword evidence="2" id="KW-0812">Transmembrane</keyword>
<reference evidence="3 4" key="1">
    <citation type="submission" date="2018-10" db="EMBL/GenBank/DDBJ databases">
        <title>Natrarchaeobius chitinivorans gen. nov., sp. nov., and Natrarchaeobius haloalkaliphilus sp. nov., alkaliphilic, chitin-utilizing haloarchaea from hypersaline alkaline lakes.</title>
        <authorList>
            <person name="Sorokin D.Y."/>
            <person name="Elcheninov A.G."/>
            <person name="Kostrikina N.A."/>
            <person name="Bale N.J."/>
            <person name="Sinninghe Damste J.S."/>
            <person name="Khijniak T.V."/>
            <person name="Kublanov I.V."/>
            <person name="Toshchakov S.V."/>
        </authorList>
    </citation>
    <scope>NUCLEOTIDE SEQUENCE [LARGE SCALE GENOMIC DNA]</scope>
    <source>
        <strain evidence="3 4">AArcht7</strain>
    </source>
</reference>
<evidence type="ECO:0000256" key="1">
    <source>
        <dbReference type="SAM" id="MobiDB-lite"/>
    </source>
</evidence>
<keyword evidence="2" id="KW-0472">Membrane</keyword>
<feature type="region of interest" description="Disordered" evidence="1">
    <location>
        <begin position="1"/>
        <end position="24"/>
    </location>
</feature>
<dbReference type="InterPro" id="IPR055708">
    <property type="entry name" value="DUF7284"/>
</dbReference>
<keyword evidence="2" id="KW-1133">Transmembrane helix</keyword>
<sequence length="349" mass="37514">MIGSGTADSAKATATREPSIRGPDRRGISTVVDVSLCLLLITASIAVITVFLAADLDRHDPTIADETAQTLATSTTTVEYSIQSVERRDDTGVFDDATYDADRYDRVHHGPLAQLLGAAAISDAGIDGDPFSEVGVEFREAVDANVRSELIGAHDHIHVIARWEPYESASIRGETAAGDRPPADADVSTVTFTVASGFPETPDDELEGTYDVENGSFDRAADPIAEAILDGQFPTESTTMALQGDGLDRSLILYEYRRWSDVLGVDAEVEREYLNRTAVDVDGANEILSENVSDVIAADLEETFDETTDAELESEDTTGEAAISATADEWLTSTVATDEVTITVRVWDE</sequence>
<gene>
    <name evidence="3" type="ORF">EA472_07500</name>
</gene>
<dbReference type="OrthoDB" id="203217at2157"/>
<name>A0A3N6MBW7_NATCH</name>
<proteinExistence type="predicted"/>
<evidence type="ECO:0000313" key="3">
    <source>
        <dbReference type="EMBL" id="RQH01289.1"/>
    </source>
</evidence>